<feature type="transmembrane region" description="Helical" evidence="5">
    <location>
        <begin position="54"/>
        <end position="75"/>
    </location>
</feature>
<feature type="transmembrane region" description="Helical" evidence="5">
    <location>
        <begin position="20"/>
        <end position="42"/>
    </location>
</feature>
<dbReference type="GO" id="GO:0006865">
    <property type="term" value="P:amino acid transport"/>
    <property type="evidence" value="ECO:0007669"/>
    <property type="project" value="TreeGrafter"/>
</dbReference>
<dbReference type="PANTHER" id="PTHR30614:SF36">
    <property type="entry name" value="ABC TRANSPORTER MEMBRANE-SPANNING PERMEASE-GLUTAMINE TRANSPORT"/>
    <property type="match status" value="1"/>
</dbReference>
<dbReference type="SUPFAM" id="SSF161098">
    <property type="entry name" value="MetI-like"/>
    <property type="match status" value="1"/>
</dbReference>
<feature type="transmembrane region" description="Helical" evidence="5">
    <location>
        <begin position="189"/>
        <end position="213"/>
    </location>
</feature>
<comment type="similarity">
    <text evidence="5">Belongs to the binding-protein-dependent transport system permease family.</text>
</comment>
<dbReference type="OrthoDB" id="92598at2"/>
<dbReference type="Pfam" id="PF00528">
    <property type="entry name" value="BPD_transp_1"/>
    <property type="match status" value="1"/>
</dbReference>
<evidence type="ECO:0000259" key="6">
    <source>
        <dbReference type="PROSITE" id="PS50928"/>
    </source>
</evidence>
<evidence type="ECO:0000256" key="4">
    <source>
        <dbReference type="ARBA" id="ARBA00023136"/>
    </source>
</evidence>
<dbReference type="InterPro" id="IPR035906">
    <property type="entry name" value="MetI-like_sf"/>
</dbReference>
<reference evidence="8 9" key="1">
    <citation type="journal article" date="2014" name="Genome Announc.">
        <title>Draft genome sequences of eight enterohepatic helicobacter species isolated from both laboratory and wild rodents.</title>
        <authorList>
            <person name="Sheh A."/>
            <person name="Shen Z."/>
            <person name="Fox J.G."/>
        </authorList>
    </citation>
    <scope>NUCLEOTIDE SEQUENCE [LARGE SCALE GENOMIC DNA]</scope>
    <source>
        <strain evidence="8 9">MIT 97-6194</strain>
    </source>
</reference>
<evidence type="ECO:0000313" key="9">
    <source>
        <dbReference type="Proteomes" id="UP000029714"/>
    </source>
</evidence>
<reference evidence="8" key="3">
    <citation type="submission" date="2018-04" db="EMBL/GenBank/DDBJ databases">
        <authorList>
            <person name="Sheh A."/>
            <person name="Shen Z."/>
            <person name="Mannion A.J."/>
            <person name="Fox J.G."/>
        </authorList>
    </citation>
    <scope>NUCLEOTIDE SEQUENCE</scope>
    <source>
        <strain evidence="8">MIT 97-6194</strain>
    </source>
</reference>
<dbReference type="Proteomes" id="UP000477070">
    <property type="component" value="Unassembled WGS sequence"/>
</dbReference>
<feature type="transmembrane region" description="Helical" evidence="5">
    <location>
        <begin position="123"/>
        <end position="144"/>
    </location>
</feature>
<dbReference type="Gene3D" id="1.10.3720.10">
    <property type="entry name" value="MetI-like"/>
    <property type="match status" value="1"/>
</dbReference>
<keyword evidence="4 5" id="KW-0472">Membrane</keyword>
<evidence type="ECO:0000256" key="3">
    <source>
        <dbReference type="ARBA" id="ARBA00022989"/>
    </source>
</evidence>
<evidence type="ECO:0000313" key="8">
    <source>
        <dbReference type="EMBL" id="TLD92960.1"/>
    </source>
</evidence>
<gene>
    <name evidence="7" type="ORF">DCO61_05460</name>
    <name evidence="8" type="ORF">LS64_009615</name>
</gene>
<dbReference type="InterPro" id="IPR043429">
    <property type="entry name" value="ArtM/GltK/GlnP/TcyL/YhdX-like"/>
</dbReference>
<reference evidence="8 9" key="2">
    <citation type="journal article" date="2016" name="Infect. Immun.">
        <title>Helicobacter saguini, a Novel Helicobacter Isolated from Cotton-Top Tamarins with Ulcerative Colitis, Has Proinflammatory Properties and Induces Typhlocolitis and Dysplasia in Gnotobiotic IL-10-/- Mice.</title>
        <authorList>
            <person name="Shen Z."/>
            <person name="Mannion A."/>
            <person name="Whary M.T."/>
            <person name="Muthupalani S."/>
            <person name="Sheh A."/>
            <person name="Feng Y."/>
            <person name="Gong G."/>
            <person name="Vandamme P."/>
            <person name="Holcombe H.R."/>
            <person name="Paster B.J."/>
            <person name="Fox J.G."/>
        </authorList>
    </citation>
    <scope>NUCLEOTIDE SEQUENCE [LARGE SCALE GENOMIC DNA]</scope>
    <source>
        <strain evidence="8 9">MIT 97-6194</strain>
    </source>
</reference>
<sequence length="221" mass="24718">MMELFTLTTLLRVLSGLYELLFVSFVSILIAVFGGLIIGRFMVARGILGFCCKVFLEIVRIIPLIAWLFIVYYGVSAAFDLHISSTLSAIIVFSLWGVAEMGDLVRAAILNVPKHQRESAQSLGFNALQIELFIIFPQAIIHILPSMVNLFGRIIKTTSLLPLIGVVEILKVGQQLIEVFGKSDSSISFIIYGSILIIYFLLCYPFALLANFLEKRLRMYS</sequence>
<comment type="subcellular location">
    <subcellularLocation>
        <location evidence="1 5">Cell membrane</location>
        <topology evidence="1 5">Multi-pass membrane protein</topology>
    </subcellularLocation>
</comment>
<evidence type="ECO:0000256" key="1">
    <source>
        <dbReference type="ARBA" id="ARBA00004651"/>
    </source>
</evidence>
<accession>A0A347VM74</accession>
<name>A0A347VM74_9HELI</name>
<dbReference type="CDD" id="cd06261">
    <property type="entry name" value="TM_PBP2"/>
    <property type="match status" value="1"/>
</dbReference>
<dbReference type="Proteomes" id="UP000029714">
    <property type="component" value="Unassembled WGS sequence"/>
</dbReference>
<dbReference type="EMBL" id="JRMP02000017">
    <property type="protein sequence ID" value="TLD92960.1"/>
    <property type="molecule type" value="Genomic_DNA"/>
</dbReference>
<comment type="caution">
    <text evidence="8">The sequence shown here is derived from an EMBL/GenBank/DDBJ whole genome shotgun (WGS) entry which is preliminary data.</text>
</comment>
<reference evidence="7 10" key="4">
    <citation type="submission" date="2019-12" db="EMBL/GenBank/DDBJ databases">
        <title>Multi-Generational Helicobacter saguini Isolates.</title>
        <authorList>
            <person name="Mannion A."/>
            <person name="Shen Z."/>
            <person name="Fox J.G."/>
        </authorList>
    </citation>
    <scope>NUCLEOTIDE SEQUENCE [LARGE SCALE GENOMIC DNA]</scope>
    <source>
        <strain evidence="7">16-048</strain>
        <strain evidence="10">16-048 (F4)</strain>
    </source>
</reference>
<keyword evidence="2 5" id="KW-0812">Transmembrane</keyword>
<feature type="domain" description="ABC transmembrane type-1" evidence="6">
    <location>
        <begin position="17"/>
        <end position="210"/>
    </location>
</feature>
<dbReference type="GO" id="GO:0055085">
    <property type="term" value="P:transmembrane transport"/>
    <property type="evidence" value="ECO:0007669"/>
    <property type="project" value="InterPro"/>
</dbReference>
<keyword evidence="3 5" id="KW-1133">Transmembrane helix</keyword>
<evidence type="ECO:0000256" key="2">
    <source>
        <dbReference type="ARBA" id="ARBA00022692"/>
    </source>
</evidence>
<dbReference type="STRING" id="1548018.LS64_09635"/>
<dbReference type="PANTHER" id="PTHR30614">
    <property type="entry name" value="MEMBRANE COMPONENT OF AMINO ACID ABC TRANSPORTER"/>
    <property type="match status" value="1"/>
</dbReference>
<proteinExistence type="inferred from homology"/>
<evidence type="ECO:0000313" key="7">
    <source>
        <dbReference type="EMBL" id="MWV69469.1"/>
    </source>
</evidence>
<evidence type="ECO:0000313" key="10">
    <source>
        <dbReference type="Proteomes" id="UP000477070"/>
    </source>
</evidence>
<protein>
    <submittedName>
        <fullName evidence="7">ABC transporter permease subunit</fullName>
    </submittedName>
    <submittedName>
        <fullName evidence="8">Amino acid ABC transporter permease</fullName>
    </submittedName>
</protein>
<dbReference type="EMBL" id="QBIU01000001">
    <property type="protein sequence ID" value="MWV69469.1"/>
    <property type="molecule type" value="Genomic_DNA"/>
</dbReference>
<keyword evidence="9" id="KW-1185">Reference proteome</keyword>
<evidence type="ECO:0000256" key="5">
    <source>
        <dbReference type="RuleBase" id="RU363032"/>
    </source>
</evidence>
<dbReference type="AlphaFoldDB" id="A0A347VM74"/>
<feature type="transmembrane region" description="Helical" evidence="5">
    <location>
        <begin position="81"/>
        <end position="102"/>
    </location>
</feature>
<dbReference type="GO" id="GO:0005886">
    <property type="term" value="C:plasma membrane"/>
    <property type="evidence" value="ECO:0007669"/>
    <property type="project" value="UniProtKB-SubCell"/>
</dbReference>
<dbReference type="PROSITE" id="PS50928">
    <property type="entry name" value="ABC_TM1"/>
    <property type="match status" value="1"/>
</dbReference>
<keyword evidence="5" id="KW-0813">Transport</keyword>
<organism evidence="8 9">
    <name type="scientific">Helicobacter saguini</name>
    <dbReference type="NCBI Taxonomy" id="1548018"/>
    <lineage>
        <taxon>Bacteria</taxon>
        <taxon>Pseudomonadati</taxon>
        <taxon>Campylobacterota</taxon>
        <taxon>Epsilonproteobacteria</taxon>
        <taxon>Campylobacterales</taxon>
        <taxon>Helicobacteraceae</taxon>
        <taxon>Helicobacter</taxon>
    </lineage>
</organism>
<dbReference type="InterPro" id="IPR000515">
    <property type="entry name" value="MetI-like"/>
</dbReference>